<dbReference type="EMBL" id="BQXS01012323">
    <property type="protein sequence ID" value="GKT21528.1"/>
    <property type="molecule type" value="Genomic_DNA"/>
</dbReference>
<dbReference type="PANTHER" id="PTHR45615">
    <property type="entry name" value="MYOSIN HEAVY CHAIN, NON-MUSCLE"/>
    <property type="match status" value="1"/>
</dbReference>
<evidence type="ECO:0000256" key="1">
    <source>
        <dbReference type="SAM" id="MobiDB-lite"/>
    </source>
</evidence>
<feature type="region of interest" description="Disordered" evidence="1">
    <location>
        <begin position="248"/>
        <end position="410"/>
    </location>
</feature>
<protein>
    <submittedName>
        <fullName evidence="2">Uncharacterized protein</fullName>
    </submittedName>
</protein>
<gene>
    <name evidence="2" type="ORF">ADUPG1_011930</name>
</gene>
<feature type="compositionally biased region" description="Basic and acidic residues" evidence="1">
    <location>
        <begin position="288"/>
        <end position="308"/>
    </location>
</feature>
<comment type="caution">
    <text evidence="2">The sequence shown here is derived from an EMBL/GenBank/DDBJ whole genome shotgun (WGS) entry which is preliminary data.</text>
</comment>
<keyword evidence="3" id="KW-1185">Reference proteome</keyword>
<feature type="compositionally biased region" description="Polar residues" evidence="1">
    <location>
        <begin position="718"/>
        <end position="741"/>
    </location>
</feature>
<dbReference type="Proteomes" id="UP001057375">
    <property type="component" value="Unassembled WGS sequence"/>
</dbReference>
<feature type="compositionally biased region" description="Pro residues" evidence="1">
    <location>
        <begin position="555"/>
        <end position="565"/>
    </location>
</feature>
<feature type="compositionally biased region" description="Basic residues" evidence="1">
    <location>
        <begin position="309"/>
        <end position="318"/>
    </location>
</feature>
<accession>A0ABQ5JXQ2</accession>
<feature type="compositionally biased region" description="Basic and acidic residues" evidence="1">
    <location>
        <begin position="489"/>
        <end position="509"/>
    </location>
</feature>
<feature type="region of interest" description="Disordered" evidence="1">
    <location>
        <begin position="430"/>
        <end position="782"/>
    </location>
</feature>
<feature type="region of interest" description="Disordered" evidence="1">
    <location>
        <begin position="213"/>
        <end position="235"/>
    </location>
</feature>
<evidence type="ECO:0000313" key="3">
    <source>
        <dbReference type="Proteomes" id="UP001057375"/>
    </source>
</evidence>
<sequence length="831" mass="93309">MELIGQRESLIKEILALREQLFQRRRLGDSFKPISFGGVSGGYTEEDLLAAVEEEREKLLAEHEKIQAKLEERIGQANELLDEERMKRAELMQENESLQQEIKDQEEKHKEEIASLNKAHEAEKAKMKEEHEKELANVRAEMEAKITKLTQELEQLKEKMAEMEEQMIQLSSEVEKEKQRADAAESLADELKEALEVAQAAAERLKAEYEEKFSKMSEEMESMKEKEQQREEELKKNVEALTKAIERQRELETELQQIRKEKEEEERRRKKLERDLKDNVNRGPIKSSDNEHSEEYSRDDEASGDGHEHRHRRRKKSDKHHEEDDTDDTQDHRSTAGGKGPRKSSRHRSSVRRIRPDGIEEPYEDSYSEEYDATTTKTPDSRSMTFSRVIDRGEKLRKRREERRKELEEERRRNIEKVLMFASLLVKNVSGDGSDVRPPSGLGGSSTGFIPDEHTIQQGQDNTEEQNGLHTQGVQAPQPGWIYSPTPYELRKDITMTQREKELAQRHSSDVGIVRHSASSSRPSSRPESSHGMVSGPTSYHGSSHGIIHHRSLSPVPPPHPPSTPPSLIYSPRPPLAPSSRDGRSSRDGSNRSGRYGDGTGVLYAGSSREGMQPGSASNNMGYPYIHARSPVSSQTGRGGIVGQSSASLGLRRASSGSMQRPSSSSARLGSDGYQRMARSGTTHSSASFFSKSPYAQSHGPRMMSPSQSFVQAKHAAFTQTSRPHSSHAQSRGTSYDQLVGTSPGFAQRSSTQSVSPGGYGSIRGGSGSTMSSRGAGFKYTPRTRRDAILDMLCDGREGMEDRREKTRRRGGGLSAGERVSVYRGRMLSPR</sequence>
<feature type="compositionally biased region" description="Gly residues" evidence="1">
    <location>
        <begin position="758"/>
        <end position="768"/>
    </location>
</feature>
<feature type="compositionally biased region" description="Low complexity" evidence="1">
    <location>
        <begin position="517"/>
        <end position="527"/>
    </location>
</feature>
<feature type="compositionally biased region" description="Polar residues" evidence="1">
    <location>
        <begin position="373"/>
        <end position="386"/>
    </location>
</feature>
<evidence type="ECO:0000313" key="2">
    <source>
        <dbReference type="EMBL" id="GKT21528.1"/>
    </source>
</evidence>
<dbReference type="PANTHER" id="PTHR45615:SF40">
    <property type="entry name" value="MYOSIN HEAVY CHAIN, NON-MUSCLE"/>
    <property type="match status" value="1"/>
</dbReference>
<organism evidence="2 3">
    <name type="scientific">Aduncisulcus paluster</name>
    <dbReference type="NCBI Taxonomy" id="2918883"/>
    <lineage>
        <taxon>Eukaryota</taxon>
        <taxon>Metamonada</taxon>
        <taxon>Carpediemonas-like organisms</taxon>
        <taxon>Aduncisulcus</taxon>
    </lineage>
</organism>
<feature type="compositionally biased region" description="Polar residues" evidence="1">
    <location>
        <begin position="680"/>
        <end position="696"/>
    </location>
</feature>
<feature type="compositionally biased region" description="Basic and acidic residues" evidence="1">
    <location>
        <begin position="248"/>
        <end position="280"/>
    </location>
</feature>
<feature type="compositionally biased region" description="Acidic residues" evidence="1">
    <location>
        <begin position="359"/>
        <end position="372"/>
    </location>
</feature>
<feature type="compositionally biased region" description="Polar residues" evidence="1">
    <location>
        <begin position="456"/>
        <end position="475"/>
    </location>
</feature>
<feature type="compositionally biased region" description="Basic and acidic residues" evidence="1">
    <location>
        <begin position="581"/>
        <end position="590"/>
    </location>
</feature>
<feature type="region of interest" description="Disordered" evidence="1">
    <location>
        <begin position="799"/>
        <end position="831"/>
    </location>
</feature>
<proteinExistence type="predicted"/>
<feature type="compositionally biased region" description="Low complexity" evidence="1">
    <location>
        <begin position="645"/>
        <end position="666"/>
    </location>
</feature>
<feature type="compositionally biased region" description="Basic residues" evidence="1">
    <location>
        <begin position="340"/>
        <end position="353"/>
    </location>
</feature>
<name>A0ABQ5JXQ2_9EUKA</name>
<reference evidence="2" key="1">
    <citation type="submission" date="2022-03" db="EMBL/GenBank/DDBJ databases">
        <title>Draft genome sequence of Aduncisulcus paluster, a free-living microaerophilic Fornicata.</title>
        <authorList>
            <person name="Yuyama I."/>
            <person name="Kume K."/>
            <person name="Tamura T."/>
            <person name="Inagaki Y."/>
            <person name="Hashimoto T."/>
        </authorList>
    </citation>
    <scope>NUCLEOTIDE SEQUENCE</scope>
    <source>
        <strain evidence="2">NY0171</strain>
    </source>
</reference>
<feature type="compositionally biased region" description="Basic and acidic residues" evidence="1">
    <location>
        <begin position="319"/>
        <end position="334"/>
    </location>
</feature>